<dbReference type="PATRIC" id="fig|1461583.4.peg.754"/>
<protein>
    <submittedName>
        <fullName evidence="6">RNA polymerase sigma factor SigX</fullName>
    </submittedName>
</protein>
<dbReference type="GO" id="GO:0003677">
    <property type="term" value="F:DNA binding"/>
    <property type="evidence" value="ECO:0007669"/>
    <property type="project" value="InterPro"/>
</dbReference>
<dbReference type="GO" id="GO:0016987">
    <property type="term" value="F:sigma factor activity"/>
    <property type="evidence" value="ECO:0007669"/>
    <property type="project" value="UniProtKB-KW"/>
</dbReference>
<name>A0A078M4H7_9BACL</name>
<dbReference type="Gene3D" id="1.10.1740.10">
    <property type="match status" value="1"/>
</dbReference>
<dbReference type="InterPro" id="IPR013249">
    <property type="entry name" value="RNA_pol_sigma70_r4_t2"/>
</dbReference>
<evidence type="ECO:0000256" key="4">
    <source>
        <dbReference type="ARBA" id="ARBA00023163"/>
    </source>
</evidence>
<dbReference type="NCBIfam" id="TIGR02937">
    <property type="entry name" value="sigma70-ECF"/>
    <property type="match status" value="1"/>
</dbReference>
<evidence type="ECO:0000259" key="5">
    <source>
        <dbReference type="Pfam" id="PF08281"/>
    </source>
</evidence>
<evidence type="ECO:0000313" key="6">
    <source>
        <dbReference type="EMBL" id="CEA01119.1"/>
    </source>
</evidence>
<accession>A0A078M4H7</accession>
<proteinExistence type="inferred from homology"/>
<sequence length="184" mass="21439">MNSVDQQFNELYEKTYQKCFTYIVCKCSNTNDVADILQETYAAFYRVLQKKGITYFDNPEAYLIRVAHSKVVDHYSIKDKLKRLLPLMRTVETGEEVSILDEEAPLEDIPLEYAATNEALQAVQDFLQTCPQLAQKIFILYYYADQKIKDIASLLNMNESTVKTHLYRTTREVRSHVKGVQPYE</sequence>
<evidence type="ECO:0000256" key="1">
    <source>
        <dbReference type="ARBA" id="ARBA00010641"/>
    </source>
</evidence>
<feature type="domain" description="RNA polymerase sigma factor 70 region 4 type 2" evidence="5">
    <location>
        <begin position="121"/>
        <end position="168"/>
    </location>
</feature>
<dbReference type="AlphaFoldDB" id="A0A078M4H7"/>
<dbReference type="HOGENOM" id="CLU_047691_19_0_9"/>
<dbReference type="EMBL" id="LN483074">
    <property type="protein sequence ID" value="CEA01119.1"/>
    <property type="molecule type" value="Genomic_DNA"/>
</dbReference>
<keyword evidence="3" id="KW-0731">Sigma factor</keyword>
<dbReference type="Pfam" id="PF08281">
    <property type="entry name" value="Sigma70_r4_2"/>
    <property type="match status" value="1"/>
</dbReference>
<gene>
    <name evidence="6" type="ORF">BN1050_00792</name>
</gene>
<organism evidence="6">
    <name type="scientific">Metalysinibacillus saudimassiliensis</name>
    <dbReference type="NCBI Taxonomy" id="1461583"/>
    <lineage>
        <taxon>Bacteria</taxon>
        <taxon>Bacillati</taxon>
        <taxon>Bacillota</taxon>
        <taxon>Bacilli</taxon>
        <taxon>Bacillales</taxon>
        <taxon>Caryophanaceae</taxon>
        <taxon>Metalysinibacillus</taxon>
    </lineage>
</organism>
<keyword evidence="2" id="KW-0805">Transcription regulation</keyword>
<dbReference type="SUPFAM" id="SSF88946">
    <property type="entry name" value="Sigma2 domain of RNA polymerase sigma factors"/>
    <property type="match status" value="1"/>
</dbReference>
<dbReference type="SUPFAM" id="SSF88659">
    <property type="entry name" value="Sigma3 and sigma4 domains of RNA polymerase sigma factors"/>
    <property type="match status" value="1"/>
</dbReference>
<dbReference type="InterPro" id="IPR036388">
    <property type="entry name" value="WH-like_DNA-bd_sf"/>
</dbReference>
<dbReference type="PANTHER" id="PTHR43133">
    <property type="entry name" value="RNA POLYMERASE ECF-TYPE SIGMA FACTO"/>
    <property type="match status" value="1"/>
</dbReference>
<evidence type="ECO:0000256" key="3">
    <source>
        <dbReference type="ARBA" id="ARBA00023082"/>
    </source>
</evidence>
<dbReference type="Gene3D" id="1.10.10.10">
    <property type="entry name" value="Winged helix-like DNA-binding domain superfamily/Winged helix DNA-binding domain"/>
    <property type="match status" value="1"/>
</dbReference>
<dbReference type="PANTHER" id="PTHR43133:SF60">
    <property type="entry name" value="RNA POLYMERASE SIGMA FACTOR SIGV"/>
    <property type="match status" value="1"/>
</dbReference>
<dbReference type="InterPro" id="IPR039425">
    <property type="entry name" value="RNA_pol_sigma-70-like"/>
</dbReference>
<dbReference type="InterPro" id="IPR013324">
    <property type="entry name" value="RNA_pol_sigma_r3/r4-like"/>
</dbReference>
<comment type="similarity">
    <text evidence="1">Belongs to the sigma-70 factor family. ECF subfamily.</text>
</comment>
<evidence type="ECO:0000256" key="2">
    <source>
        <dbReference type="ARBA" id="ARBA00023015"/>
    </source>
</evidence>
<dbReference type="InterPro" id="IPR013325">
    <property type="entry name" value="RNA_pol_sigma_r2"/>
</dbReference>
<dbReference type="GO" id="GO:0006352">
    <property type="term" value="P:DNA-templated transcription initiation"/>
    <property type="evidence" value="ECO:0007669"/>
    <property type="project" value="InterPro"/>
</dbReference>
<dbReference type="InterPro" id="IPR014284">
    <property type="entry name" value="RNA_pol_sigma-70_dom"/>
</dbReference>
<keyword evidence="4" id="KW-0804">Transcription</keyword>
<reference evidence="6" key="1">
    <citation type="submission" date="2014-07" db="EMBL/GenBank/DDBJ databases">
        <authorList>
            <person name="Urmite Genomes Urmite Genomes"/>
        </authorList>
    </citation>
    <scope>NUCLEOTIDE SEQUENCE</scope>
    <source>
        <strain evidence="6">13S34_air</strain>
    </source>
</reference>